<feature type="transmembrane region" description="Helical" evidence="7">
    <location>
        <begin position="310"/>
        <end position="335"/>
    </location>
</feature>
<evidence type="ECO:0000256" key="4">
    <source>
        <dbReference type="ARBA" id="ARBA00022692"/>
    </source>
</evidence>
<evidence type="ECO:0000256" key="3">
    <source>
        <dbReference type="ARBA" id="ARBA00022475"/>
    </source>
</evidence>
<keyword evidence="3" id="KW-1003">Cell membrane</keyword>
<evidence type="ECO:0000256" key="6">
    <source>
        <dbReference type="ARBA" id="ARBA00023136"/>
    </source>
</evidence>
<accession>B6BHW9</accession>
<comment type="caution">
    <text evidence="9">The sequence shown here is derived from an EMBL/GenBank/DDBJ whole genome shotgun (WGS) entry which is preliminary data.</text>
</comment>
<dbReference type="InterPro" id="IPR003838">
    <property type="entry name" value="ABC3_permease_C"/>
</dbReference>
<dbReference type="GO" id="GO:0098797">
    <property type="term" value="C:plasma membrane protein complex"/>
    <property type="evidence" value="ECO:0007669"/>
    <property type="project" value="TreeGrafter"/>
</dbReference>
<sequence>MFNLALKNIFFYKGRSITTFILTLVSTMLFVVFVSWQDGSHNAMLENSLKIYTGAIEIYHKDYRDVGGNEYLIRDVKTITDKLSNINGIEAFSTRYETYGLLSSKEYSAASMVAGIEPQKEKLLSSIAIALKEGEFLDVNSGNCLYAGSELVNKLKLSIGDEVTFIGGASDNSFAADIFKLCGTFKTGSFEFDSSASFVSRAYFDELMYAKNMASYITIKVENLDNVEIVNSEILKVLDDENLESLTWKTLMKTMVEAMEVDNIFGYISLSLFLVVIFFVIMIYGFINVSSRIKEFGVLKCVGLSKSKIFALLFYEIFILTSAAFIIAVPIATYICYYYSINPIVIEGIAEMYKDYGIVSDEMPFNFNMYTIAWNIALIYILNFLSIVYPYLFINSFEPIEASRHV</sequence>
<evidence type="ECO:0000256" key="5">
    <source>
        <dbReference type="ARBA" id="ARBA00022989"/>
    </source>
</evidence>
<feature type="transmembrane region" description="Helical" evidence="7">
    <location>
        <begin position="372"/>
        <end position="394"/>
    </location>
</feature>
<evidence type="ECO:0000313" key="10">
    <source>
        <dbReference type="Proteomes" id="UP000006431"/>
    </source>
</evidence>
<dbReference type="InterPro" id="IPR051447">
    <property type="entry name" value="Lipoprotein-release_system"/>
</dbReference>
<keyword evidence="6 7" id="KW-0472">Membrane</keyword>
<dbReference type="OrthoDB" id="9809768at2"/>
<dbReference type="Proteomes" id="UP000006431">
    <property type="component" value="Unassembled WGS sequence"/>
</dbReference>
<comment type="subcellular location">
    <subcellularLocation>
        <location evidence="1">Cell membrane</location>
        <topology evidence="1">Multi-pass membrane protein</topology>
    </subcellularLocation>
</comment>
<feature type="transmembrane region" description="Helical" evidence="7">
    <location>
        <begin position="264"/>
        <end position="289"/>
    </location>
</feature>
<dbReference type="PANTHER" id="PTHR30489">
    <property type="entry name" value="LIPOPROTEIN-RELEASING SYSTEM TRANSMEMBRANE PROTEIN LOLE"/>
    <property type="match status" value="1"/>
</dbReference>
<name>B6BHW9_SULGG</name>
<dbReference type="EMBL" id="AFRZ01000001">
    <property type="protein sequence ID" value="EHP30121.1"/>
    <property type="molecule type" value="Genomic_DNA"/>
</dbReference>
<feature type="transmembrane region" description="Helical" evidence="7">
    <location>
        <begin position="17"/>
        <end position="36"/>
    </location>
</feature>
<dbReference type="GO" id="GO:0044874">
    <property type="term" value="P:lipoprotein localization to outer membrane"/>
    <property type="evidence" value="ECO:0007669"/>
    <property type="project" value="TreeGrafter"/>
</dbReference>
<evidence type="ECO:0000256" key="7">
    <source>
        <dbReference type="SAM" id="Phobius"/>
    </source>
</evidence>
<evidence type="ECO:0000256" key="1">
    <source>
        <dbReference type="ARBA" id="ARBA00004651"/>
    </source>
</evidence>
<dbReference type="PANTHER" id="PTHR30489:SF0">
    <property type="entry name" value="LIPOPROTEIN-RELEASING SYSTEM TRANSMEMBRANE PROTEIN LOLE"/>
    <property type="match status" value="1"/>
</dbReference>
<feature type="domain" description="ABC3 transporter permease C-terminal" evidence="8">
    <location>
        <begin position="269"/>
        <end position="398"/>
    </location>
</feature>
<dbReference type="RefSeq" id="WP_008335091.1">
    <property type="nucleotide sequence ID" value="NZ_AFRZ01000001.1"/>
</dbReference>
<gene>
    <name evidence="9" type="ORF">SMGD1_1597</name>
</gene>
<keyword evidence="10" id="KW-1185">Reference proteome</keyword>
<dbReference type="PATRIC" id="fig|929558.5.peg.1588"/>
<evidence type="ECO:0000256" key="2">
    <source>
        <dbReference type="ARBA" id="ARBA00005236"/>
    </source>
</evidence>
<keyword evidence="5 7" id="KW-1133">Transmembrane helix</keyword>
<organism evidence="9 10">
    <name type="scientific">Sulfurimonas gotlandica (strain DSM 19862 / JCM 16533 / GD1)</name>
    <dbReference type="NCBI Taxonomy" id="929558"/>
    <lineage>
        <taxon>Bacteria</taxon>
        <taxon>Pseudomonadati</taxon>
        <taxon>Campylobacterota</taxon>
        <taxon>Epsilonproteobacteria</taxon>
        <taxon>Campylobacterales</taxon>
        <taxon>Sulfurimonadaceae</taxon>
        <taxon>Sulfurimonas</taxon>
    </lineage>
</organism>
<comment type="similarity">
    <text evidence="2">Belongs to the ABC-4 integral membrane protein family. LolC/E subfamily.</text>
</comment>
<evidence type="ECO:0000313" key="9">
    <source>
        <dbReference type="EMBL" id="EHP30121.1"/>
    </source>
</evidence>
<dbReference type="HOGENOM" id="CLU_000604_8_6_7"/>
<dbReference type="Pfam" id="PF02687">
    <property type="entry name" value="FtsX"/>
    <property type="match status" value="1"/>
</dbReference>
<keyword evidence="4 7" id="KW-0812">Transmembrane</keyword>
<dbReference type="eggNOG" id="COG4591">
    <property type="taxonomic scope" value="Bacteria"/>
</dbReference>
<proteinExistence type="inferred from homology"/>
<evidence type="ECO:0000259" key="8">
    <source>
        <dbReference type="Pfam" id="PF02687"/>
    </source>
</evidence>
<reference evidence="9 10" key="1">
    <citation type="journal article" date="2012" name="Proc. Natl. Acad. Sci. U.S.A.">
        <title>Genome and physiology of a model Epsilonproteobacterium responsible for sulfide detoxification in marine oxygen depletion zones.</title>
        <authorList>
            <person name="Grote J."/>
            <person name="Schott T."/>
            <person name="Bruckner C.G."/>
            <person name="Glockner F.O."/>
            <person name="Jost G."/>
            <person name="Teeling H."/>
            <person name="Labrenz M."/>
            <person name="Jurgens K."/>
        </authorList>
    </citation>
    <scope>NUCLEOTIDE SEQUENCE [LARGE SCALE GENOMIC DNA]</scope>
    <source>
        <strain evidence="9 10">GD1</strain>
    </source>
</reference>
<dbReference type="STRING" id="929558.SMGD1_1597"/>
<dbReference type="AlphaFoldDB" id="B6BHW9"/>
<protein>
    <submittedName>
        <fullName evidence="9">Membrane protein containing DUF214, predicted permase</fullName>
    </submittedName>
</protein>
<accession>H1FUG9</accession>